<accession>A0A2P7AZB8</accession>
<proteinExistence type="inferred from homology"/>
<dbReference type="Gene3D" id="3.40.50.720">
    <property type="entry name" value="NAD(P)-binding Rossmann-like Domain"/>
    <property type="match status" value="1"/>
</dbReference>
<gene>
    <name evidence="5" type="ORF">CU100_01840</name>
</gene>
<evidence type="ECO:0000313" key="6">
    <source>
        <dbReference type="Proteomes" id="UP000241158"/>
    </source>
</evidence>
<dbReference type="GO" id="GO:0000166">
    <property type="term" value="F:nucleotide binding"/>
    <property type="evidence" value="ECO:0007669"/>
    <property type="project" value="InterPro"/>
</dbReference>
<dbReference type="GO" id="GO:0016491">
    <property type="term" value="F:oxidoreductase activity"/>
    <property type="evidence" value="ECO:0007669"/>
    <property type="project" value="UniProtKB-KW"/>
</dbReference>
<dbReference type="InterPro" id="IPR050984">
    <property type="entry name" value="Gfo/Idh/MocA_domain"/>
</dbReference>
<name>A0A2P7AZB8_9HYPH</name>
<comment type="caution">
    <text evidence="5">The sequence shown here is derived from an EMBL/GenBank/DDBJ whole genome shotgun (WGS) entry which is preliminary data.</text>
</comment>
<evidence type="ECO:0000256" key="1">
    <source>
        <dbReference type="ARBA" id="ARBA00010928"/>
    </source>
</evidence>
<evidence type="ECO:0000259" key="3">
    <source>
        <dbReference type="Pfam" id="PF01408"/>
    </source>
</evidence>
<evidence type="ECO:0000313" key="5">
    <source>
        <dbReference type="EMBL" id="PSH59552.1"/>
    </source>
</evidence>
<reference evidence="6" key="1">
    <citation type="submission" date="2017-11" db="EMBL/GenBank/DDBJ databases">
        <authorList>
            <person name="Kuznetsova I."/>
            <person name="Sazanova A."/>
            <person name="Chirak E."/>
            <person name="Safronova V."/>
            <person name="Willems A."/>
        </authorList>
    </citation>
    <scope>NUCLEOTIDE SEQUENCE [LARGE SCALE GENOMIC DNA]</scope>
    <source>
        <strain evidence="6">PEPV15</strain>
    </source>
</reference>
<feature type="domain" description="Gfo/Idh/MocA-like oxidoreductase N-terminal" evidence="3">
    <location>
        <begin position="3"/>
        <end position="120"/>
    </location>
</feature>
<dbReference type="Gene3D" id="3.30.360.10">
    <property type="entry name" value="Dihydrodipicolinate Reductase, domain 2"/>
    <property type="match status" value="1"/>
</dbReference>
<dbReference type="InterPro" id="IPR055170">
    <property type="entry name" value="GFO_IDH_MocA-like_dom"/>
</dbReference>
<dbReference type="Proteomes" id="UP000241158">
    <property type="component" value="Unassembled WGS sequence"/>
</dbReference>
<dbReference type="SUPFAM" id="SSF55347">
    <property type="entry name" value="Glyceraldehyde-3-phosphate dehydrogenase-like, C-terminal domain"/>
    <property type="match status" value="1"/>
</dbReference>
<dbReference type="Pfam" id="PF01408">
    <property type="entry name" value="GFO_IDH_MocA"/>
    <property type="match status" value="1"/>
</dbReference>
<protein>
    <submittedName>
        <fullName evidence="5">Oxidoreductase</fullName>
    </submittedName>
</protein>
<sequence length="328" mass="36014">MFRWGVLSTAKIGVTLVIPAICNAENSVLAAISSRDLSKARAIADRFGAPLAFGSYEEMLASDEIDGVYIPLPTSQHVEWSLKAAEAGKHVLCEKPISLHASEIAALQRARDTNGVLISEAFMVTYHPQWLKVRELIAQGAIGQLRQVQSAFTYFNKDATNMRNQLSLGGGALPDIGVYPTVVTRFVTGKEPVRVMASIERDPDFGTDRYASVRADFEDFELNFYVATQLAARQSIAFHGDKGYIEVLAPFNTGKYDHAKITLHDASHGSATEYNFGNVDHYCLEIEAFARAAQGEDAKVFTLEDSVCNQKLIDAVYRAGDSGHWETV</sequence>
<comment type="similarity">
    <text evidence="1">Belongs to the Gfo/Idh/MocA family.</text>
</comment>
<dbReference type="PANTHER" id="PTHR22604">
    <property type="entry name" value="OXIDOREDUCTASES"/>
    <property type="match status" value="1"/>
</dbReference>
<dbReference type="OrthoDB" id="9774191at2"/>
<dbReference type="SUPFAM" id="SSF51735">
    <property type="entry name" value="NAD(P)-binding Rossmann-fold domains"/>
    <property type="match status" value="1"/>
</dbReference>
<dbReference type="Pfam" id="PF22725">
    <property type="entry name" value="GFO_IDH_MocA_C3"/>
    <property type="match status" value="1"/>
</dbReference>
<organism evidence="5 6">
    <name type="scientific">Phyllobacterium endophyticum</name>
    <dbReference type="NCBI Taxonomy" id="1149773"/>
    <lineage>
        <taxon>Bacteria</taxon>
        <taxon>Pseudomonadati</taxon>
        <taxon>Pseudomonadota</taxon>
        <taxon>Alphaproteobacteria</taxon>
        <taxon>Hyphomicrobiales</taxon>
        <taxon>Phyllobacteriaceae</taxon>
        <taxon>Phyllobacterium</taxon>
    </lineage>
</organism>
<dbReference type="AlphaFoldDB" id="A0A2P7AZB8"/>
<evidence type="ECO:0000256" key="2">
    <source>
        <dbReference type="ARBA" id="ARBA00023002"/>
    </source>
</evidence>
<dbReference type="EMBL" id="PGGN01000001">
    <property type="protein sequence ID" value="PSH59552.1"/>
    <property type="molecule type" value="Genomic_DNA"/>
</dbReference>
<dbReference type="PANTHER" id="PTHR22604:SF105">
    <property type="entry name" value="TRANS-1,2-DIHYDROBENZENE-1,2-DIOL DEHYDROGENASE"/>
    <property type="match status" value="1"/>
</dbReference>
<dbReference type="RefSeq" id="WP_106714852.1">
    <property type="nucleotide sequence ID" value="NZ_JACHXT010000002.1"/>
</dbReference>
<keyword evidence="6" id="KW-1185">Reference proteome</keyword>
<dbReference type="InterPro" id="IPR036291">
    <property type="entry name" value="NAD(P)-bd_dom_sf"/>
</dbReference>
<keyword evidence="2" id="KW-0560">Oxidoreductase</keyword>
<feature type="domain" description="GFO/IDH/MocA-like oxidoreductase" evidence="4">
    <location>
        <begin position="130"/>
        <end position="246"/>
    </location>
</feature>
<dbReference type="InterPro" id="IPR000683">
    <property type="entry name" value="Gfo/Idh/MocA-like_OxRdtase_N"/>
</dbReference>
<evidence type="ECO:0000259" key="4">
    <source>
        <dbReference type="Pfam" id="PF22725"/>
    </source>
</evidence>